<proteinExistence type="predicted"/>
<dbReference type="AlphaFoldDB" id="A0A380WPQ6"/>
<dbReference type="Proteomes" id="UP000254701">
    <property type="component" value="Unassembled WGS sequence"/>
</dbReference>
<dbReference type="EMBL" id="UFSM01000001">
    <property type="protein sequence ID" value="SUU90840.1"/>
    <property type="molecule type" value="Genomic_DNA"/>
</dbReference>
<accession>A0A380WPQ6</accession>
<reference evidence="1 2" key="1">
    <citation type="submission" date="2018-06" db="EMBL/GenBank/DDBJ databases">
        <authorList>
            <consortium name="Pathogen Informatics"/>
            <person name="Doyle S."/>
        </authorList>
    </citation>
    <scope>NUCLEOTIDE SEQUENCE [LARGE SCALE GENOMIC DNA]</scope>
    <source>
        <strain evidence="1 2">NCTC10684</strain>
    </source>
</reference>
<gene>
    <name evidence="1" type="ORF">NCTC10684_04100</name>
</gene>
<organism evidence="1 2">
    <name type="scientific">Aminobacter aminovorans</name>
    <name type="common">Chelatobacter heintzii</name>
    <dbReference type="NCBI Taxonomy" id="83263"/>
    <lineage>
        <taxon>Bacteria</taxon>
        <taxon>Pseudomonadati</taxon>
        <taxon>Pseudomonadota</taxon>
        <taxon>Alphaproteobacteria</taxon>
        <taxon>Hyphomicrobiales</taxon>
        <taxon>Phyllobacteriaceae</taxon>
        <taxon>Aminobacter</taxon>
    </lineage>
</organism>
<evidence type="ECO:0000313" key="2">
    <source>
        <dbReference type="Proteomes" id="UP000254701"/>
    </source>
</evidence>
<evidence type="ECO:0000313" key="1">
    <source>
        <dbReference type="EMBL" id="SUU90840.1"/>
    </source>
</evidence>
<protein>
    <submittedName>
        <fullName evidence="1">Uncharacterized protein</fullName>
    </submittedName>
</protein>
<sequence length="48" mass="5086">MVAAGLGGEPVGAASRFVILESSLWDDEWRGLSGKPKPLKRMLTPSSS</sequence>
<name>A0A380WPQ6_AMIAI</name>